<feature type="compositionally biased region" description="Polar residues" evidence="6">
    <location>
        <begin position="1497"/>
        <end position="1522"/>
    </location>
</feature>
<feature type="region of interest" description="Disordered" evidence="6">
    <location>
        <begin position="1"/>
        <end position="22"/>
    </location>
</feature>
<evidence type="ECO:0000256" key="4">
    <source>
        <dbReference type="PROSITE-ProRule" id="PRU00723"/>
    </source>
</evidence>
<feature type="region of interest" description="Disordered" evidence="6">
    <location>
        <begin position="1856"/>
        <end position="1897"/>
    </location>
</feature>
<feature type="region of interest" description="Disordered" evidence="6">
    <location>
        <begin position="35"/>
        <end position="54"/>
    </location>
</feature>
<feature type="compositionally biased region" description="Acidic residues" evidence="6">
    <location>
        <begin position="141"/>
        <end position="151"/>
    </location>
</feature>
<feature type="compositionally biased region" description="Polar residues" evidence="6">
    <location>
        <begin position="746"/>
        <end position="769"/>
    </location>
</feature>
<evidence type="ECO:0000313" key="8">
    <source>
        <dbReference type="EMBL" id="KIM24634.1"/>
    </source>
</evidence>
<dbReference type="GO" id="GO:0008270">
    <property type="term" value="F:zinc ion binding"/>
    <property type="evidence" value="ECO:0007669"/>
    <property type="project" value="UniProtKB-KW"/>
</dbReference>
<protein>
    <recommendedName>
        <fullName evidence="7">C3H1-type domain-containing protein</fullName>
    </recommendedName>
</protein>
<feature type="domain" description="C3H1-type" evidence="7">
    <location>
        <begin position="211"/>
        <end position="233"/>
    </location>
</feature>
<feature type="region of interest" description="Disordered" evidence="6">
    <location>
        <begin position="1172"/>
        <end position="1261"/>
    </location>
</feature>
<dbReference type="Proteomes" id="UP000054097">
    <property type="component" value="Unassembled WGS sequence"/>
</dbReference>
<feature type="region of interest" description="Disordered" evidence="6">
    <location>
        <begin position="261"/>
        <end position="389"/>
    </location>
</feature>
<feature type="compositionally biased region" description="Polar residues" evidence="6">
    <location>
        <begin position="1252"/>
        <end position="1261"/>
    </location>
</feature>
<feature type="compositionally biased region" description="Low complexity" evidence="6">
    <location>
        <begin position="1752"/>
        <end position="1763"/>
    </location>
</feature>
<keyword evidence="1 4" id="KW-0479">Metal-binding</keyword>
<feature type="region of interest" description="Disordered" evidence="6">
    <location>
        <begin position="746"/>
        <end position="791"/>
    </location>
</feature>
<evidence type="ECO:0000256" key="3">
    <source>
        <dbReference type="ARBA" id="ARBA00022833"/>
    </source>
</evidence>
<dbReference type="InterPro" id="IPR000571">
    <property type="entry name" value="Znf_CCCH"/>
</dbReference>
<evidence type="ECO:0000256" key="2">
    <source>
        <dbReference type="ARBA" id="ARBA00022771"/>
    </source>
</evidence>
<feature type="compositionally biased region" description="Pro residues" evidence="6">
    <location>
        <begin position="450"/>
        <end position="466"/>
    </location>
</feature>
<evidence type="ECO:0000313" key="9">
    <source>
        <dbReference type="Proteomes" id="UP000054097"/>
    </source>
</evidence>
<name>A0A0C3AXC9_SERVB</name>
<feature type="compositionally biased region" description="Basic residues" evidence="6">
    <location>
        <begin position="1194"/>
        <end position="1208"/>
    </location>
</feature>
<dbReference type="PROSITE" id="PS50103">
    <property type="entry name" value="ZF_C3H1"/>
    <property type="match status" value="2"/>
</dbReference>
<proteinExistence type="predicted"/>
<feature type="compositionally biased region" description="Basic and acidic residues" evidence="6">
    <location>
        <begin position="924"/>
        <end position="948"/>
    </location>
</feature>
<feature type="region of interest" description="Disordered" evidence="6">
    <location>
        <begin position="76"/>
        <end position="100"/>
    </location>
</feature>
<dbReference type="InterPro" id="IPR036855">
    <property type="entry name" value="Znf_CCCH_sf"/>
</dbReference>
<feature type="compositionally biased region" description="Polar residues" evidence="6">
    <location>
        <begin position="576"/>
        <end position="603"/>
    </location>
</feature>
<feature type="compositionally biased region" description="Basic residues" evidence="6">
    <location>
        <begin position="1733"/>
        <end position="1742"/>
    </location>
</feature>
<feature type="region of interest" description="Disordered" evidence="6">
    <location>
        <begin position="524"/>
        <end position="608"/>
    </location>
</feature>
<keyword evidence="3 4" id="KW-0862">Zinc</keyword>
<feature type="compositionally biased region" description="Polar residues" evidence="6">
    <location>
        <begin position="364"/>
        <end position="378"/>
    </location>
</feature>
<feature type="compositionally biased region" description="Polar residues" evidence="6">
    <location>
        <begin position="780"/>
        <end position="790"/>
    </location>
</feature>
<dbReference type="SUPFAM" id="SSF90229">
    <property type="entry name" value="CCCH zinc finger"/>
    <property type="match status" value="1"/>
</dbReference>
<evidence type="ECO:0000256" key="1">
    <source>
        <dbReference type="ARBA" id="ARBA00022723"/>
    </source>
</evidence>
<dbReference type="Gene3D" id="6.10.250.3220">
    <property type="match status" value="1"/>
</dbReference>
<feature type="region of interest" description="Disordered" evidence="6">
    <location>
        <begin position="1497"/>
        <end position="1529"/>
    </location>
</feature>
<feature type="zinc finger region" description="C3H1-type" evidence="4">
    <location>
        <begin position="211"/>
        <end position="233"/>
    </location>
</feature>
<feature type="compositionally biased region" description="Low complexity" evidence="6">
    <location>
        <begin position="35"/>
        <end position="51"/>
    </location>
</feature>
<feature type="compositionally biased region" description="Acidic residues" evidence="6">
    <location>
        <begin position="1072"/>
        <end position="1099"/>
    </location>
</feature>
<feature type="domain" description="C3H1-type" evidence="7">
    <location>
        <begin position="1465"/>
        <end position="1493"/>
    </location>
</feature>
<keyword evidence="2 4" id="KW-0863">Zinc-finger</keyword>
<feature type="compositionally biased region" description="Low complexity" evidence="6">
    <location>
        <begin position="555"/>
        <end position="569"/>
    </location>
</feature>
<dbReference type="Pfam" id="PF00642">
    <property type="entry name" value="zf-CCCH"/>
    <property type="match status" value="1"/>
</dbReference>
<feature type="compositionally biased region" description="Polar residues" evidence="6">
    <location>
        <begin position="1868"/>
        <end position="1879"/>
    </location>
</feature>
<evidence type="ECO:0000259" key="7">
    <source>
        <dbReference type="PROSITE" id="PS50103"/>
    </source>
</evidence>
<keyword evidence="9" id="KW-1185">Reference proteome</keyword>
<dbReference type="EMBL" id="KN824322">
    <property type="protein sequence ID" value="KIM24634.1"/>
    <property type="molecule type" value="Genomic_DNA"/>
</dbReference>
<feature type="region of interest" description="Disordered" evidence="6">
    <location>
        <begin position="140"/>
        <end position="160"/>
    </location>
</feature>
<dbReference type="OrthoDB" id="10267930at2759"/>
<keyword evidence="5" id="KW-0175">Coiled coil</keyword>
<feature type="region of interest" description="Disordered" evidence="6">
    <location>
        <begin position="432"/>
        <end position="478"/>
    </location>
</feature>
<feature type="compositionally biased region" description="Polar residues" evidence="6">
    <location>
        <begin position="1697"/>
        <end position="1713"/>
    </location>
</feature>
<feature type="zinc finger region" description="C3H1-type" evidence="4">
    <location>
        <begin position="1465"/>
        <end position="1493"/>
    </location>
</feature>
<dbReference type="SMART" id="SM00356">
    <property type="entry name" value="ZnF_C3H1"/>
    <property type="match status" value="2"/>
</dbReference>
<dbReference type="HOGENOM" id="CLU_235890_0_0_1"/>
<feature type="coiled-coil region" evidence="5">
    <location>
        <begin position="638"/>
        <end position="665"/>
    </location>
</feature>
<feature type="region of interest" description="Disordered" evidence="6">
    <location>
        <begin position="965"/>
        <end position="1132"/>
    </location>
</feature>
<feature type="compositionally biased region" description="Polar residues" evidence="6">
    <location>
        <begin position="863"/>
        <end position="876"/>
    </location>
</feature>
<feature type="region of interest" description="Disordered" evidence="6">
    <location>
        <begin position="1697"/>
        <end position="1763"/>
    </location>
</feature>
<organism evidence="8 9">
    <name type="scientific">Serendipita vermifera MAFF 305830</name>
    <dbReference type="NCBI Taxonomy" id="933852"/>
    <lineage>
        <taxon>Eukaryota</taxon>
        <taxon>Fungi</taxon>
        <taxon>Dikarya</taxon>
        <taxon>Basidiomycota</taxon>
        <taxon>Agaricomycotina</taxon>
        <taxon>Agaricomycetes</taxon>
        <taxon>Sebacinales</taxon>
        <taxon>Serendipitaceae</taxon>
        <taxon>Serendipita</taxon>
    </lineage>
</organism>
<feature type="region of interest" description="Disordered" evidence="6">
    <location>
        <begin position="852"/>
        <end position="948"/>
    </location>
</feature>
<accession>A0A0C3AXC9</accession>
<gene>
    <name evidence="8" type="ORF">M408DRAFT_231790</name>
</gene>
<reference evidence="9" key="2">
    <citation type="submission" date="2015-01" db="EMBL/GenBank/DDBJ databases">
        <title>Evolutionary Origins and Diversification of the Mycorrhizal Mutualists.</title>
        <authorList>
            <consortium name="DOE Joint Genome Institute"/>
            <consortium name="Mycorrhizal Genomics Consortium"/>
            <person name="Kohler A."/>
            <person name="Kuo A."/>
            <person name="Nagy L.G."/>
            <person name="Floudas D."/>
            <person name="Copeland A."/>
            <person name="Barry K.W."/>
            <person name="Cichocki N."/>
            <person name="Veneault-Fourrey C."/>
            <person name="LaButti K."/>
            <person name="Lindquist E.A."/>
            <person name="Lipzen A."/>
            <person name="Lundell T."/>
            <person name="Morin E."/>
            <person name="Murat C."/>
            <person name="Riley R."/>
            <person name="Ohm R."/>
            <person name="Sun H."/>
            <person name="Tunlid A."/>
            <person name="Henrissat B."/>
            <person name="Grigoriev I.V."/>
            <person name="Hibbett D.S."/>
            <person name="Martin F."/>
        </authorList>
    </citation>
    <scope>NUCLEOTIDE SEQUENCE [LARGE SCALE GENOMIC DNA]</scope>
    <source>
        <strain evidence="9">MAFF 305830</strain>
    </source>
</reference>
<reference evidence="8 9" key="1">
    <citation type="submission" date="2014-04" db="EMBL/GenBank/DDBJ databases">
        <authorList>
            <consortium name="DOE Joint Genome Institute"/>
            <person name="Kuo A."/>
            <person name="Zuccaro A."/>
            <person name="Kohler A."/>
            <person name="Nagy L.G."/>
            <person name="Floudas D."/>
            <person name="Copeland A."/>
            <person name="Barry K.W."/>
            <person name="Cichocki N."/>
            <person name="Veneault-Fourrey C."/>
            <person name="LaButti K."/>
            <person name="Lindquist E.A."/>
            <person name="Lipzen A."/>
            <person name="Lundell T."/>
            <person name="Morin E."/>
            <person name="Murat C."/>
            <person name="Sun H."/>
            <person name="Tunlid A."/>
            <person name="Henrissat B."/>
            <person name="Grigoriev I.V."/>
            <person name="Hibbett D.S."/>
            <person name="Martin F."/>
            <person name="Nordberg H.P."/>
            <person name="Cantor M.N."/>
            <person name="Hua S.X."/>
        </authorList>
    </citation>
    <scope>NUCLEOTIDE SEQUENCE [LARGE SCALE GENOMIC DNA]</scope>
    <source>
        <strain evidence="8 9">MAFF 305830</strain>
    </source>
</reference>
<evidence type="ECO:0000256" key="6">
    <source>
        <dbReference type="SAM" id="MobiDB-lite"/>
    </source>
</evidence>
<evidence type="ECO:0000256" key="5">
    <source>
        <dbReference type="SAM" id="Coils"/>
    </source>
</evidence>
<sequence length="1897" mass="204162">MSTILEDGSSGQTPRPRPQSTPHLLAWDAFYSIPSSPASSSASSPVVSPFSQAFDDAYSPHSKSLWQLSQSEPTISVDHADGESDYGLPPIDAQSPHKSVRVRRRNTLHVNIPTRFIGHTRALSDEDPVLTLADSSFETENALDDDQEQDESGGKAGHDYDIIMMDGSEMVTRGRSGIRGMSELRLGTSLPPSPQRKSKQGALLKLPLHIACQASSDATCPNGASCPYAHTHPRPPPKPRRKSRIREILALSEGINSIVQSFPSQKAPPTDASTLSPPPAAQEPTILPLDSLGLPQNPLMRTMDLSQYARGSRRKATSRSRAGSFASDVSKPSSGRHSRRGSSTKFTVSAIPPFKGTSRRGSDASASSTRPTQEQVTIPSEEPRKEPPSIASLILKRSSTLLDDLLMAPPVPPQPLPLYSQPQTLYDSSIKMEPEEEEASNAPAQLHSPPLSPPYEPFSAPSPPNPCDKSNKPARPAKGGALFANALAGLSLESKAKEMESAAAAQPAPAPFTKQQSMFGKSMFALPMSGRSGVPFASGAPMESQGKESRRTSHSAKSSRSSNQHSSPSLKDPVSPSHTSRTSESNSTDRTQSSTFNQPSFTSPMRPLFSGYDRVVPADLDVSKMDESTRKGAEEWLQRQREKDLRQAQRLEKALEDKRQGLIRKLEWTPPVVETPGYGYGDGLEVQKETTMPNGEVFKVLEWEDRLNLEKEVKKVEGTLIKVREDIVKNGGVAGQPISYNGTALAQQAREANQQNTASPPSDLVNDTVSQDKGKGRVSNDPQPLSTPQTPEHVIKAERERAALLSKARSSAGGIDIISAYAANATPSERQRLAQRVPEPIQLPVFPVPRGLPEHLRAPPSVRATSASSPPRNSPSERVVKRAAFTLEDDIPTQAPKRFTVEVSQPSSETRPLDHVAAQPTPSEKPDQLTEQSGKEHQATVVEEERRGSGGVVINLNSPIRTKDAQKVNLDGVPKTASRSGRSMWAKWGDSPLPGTPGAVDDLGSPPLSFARPRPASSVPPPEVLSRPSSALSMALRQSPIVSSHAEKQARRISMSTAKPGEETSVQTMEGLDFDESEGEDNDADDSKDEYLSAEEGDLQSDNQQEAHDGANFIDGTIPTISSRPTLQRKRSTTLTGVPLQAPVPEKVHRPSPLDDWNFDFSSRKQREVVSPGPFSSAVSTSGASVLGGPATPTRHHHHHTSGHARRRSSQENNNLAQLFGYGIPAPNNTPNSPPLRRYEAASPTRRHGGSSERSTMANGTFSPVPAESYMLEYSESTSYQADDTREPHQEPYFVVNRSANVIDEAANLIEYSTARVMSGGVKIGSVLPRGVNGVIQEEDEEVEDVDVEFESPVPVAPVDLSTPPLAVGHGHVEGHLVTNAYPLGVPVPGHPQVISTGPIAPQPVMPTTTSAQHPLTAPTAANQIPTGHLYKRPSLVLGSQVPHAASHLSLPSPVTSTTGSQSQGAPVEYCGDFRTTGHCRFGARCRYSHDIEPRVRTSTSNAASRYRPSMSSLGTETTPVSPRTKAVGIPPVPPGYQLSNVLPQPHHLPGIPASQQPLSPFVFAHPSTVAHPLTSPAATAAANKGVTMANAEKATKILKSLGITPQQLLSHQPPPTVMADGEILYDLTKGRPTEGGVLLGQDPVGPIHSTTKRDAGMREARNMVLMRYGTEQEKRAIMGSSAGMVVDGEEEDIWTVSQGRRSQGPNQSGPSNDNRKRRSSRPVEQDEGVMQRQHRQSHAHPRPNEQEPRHTTQATHAATHSPAQHLQYPNSMQYQAPSQPVYAYHQPAASHNRHPAPLASSVATMTPVATPSPVQVPPTSGGTLTQEDLVKMLTALGVSVPGLAAATAHPPVAPVIPQAYPHAQPPHLSNSQPGQNPQHPRYPPGPYDYMHPSMHQ</sequence>